<reference evidence="3" key="1">
    <citation type="journal article" date="2023" name="Mol. Biol. Evol.">
        <title>Third-Generation Sequencing Reveals the Adaptive Role of the Epigenome in Three Deep-Sea Polychaetes.</title>
        <authorList>
            <person name="Perez M."/>
            <person name="Aroh O."/>
            <person name="Sun Y."/>
            <person name="Lan Y."/>
            <person name="Juniper S.K."/>
            <person name="Young C.R."/>
            <person name="Angers B."/>
            <person name="Qian P.Y."/>
        </authorList>
    </citation>
    <scope>NUCLEOTIDE SEQUENCE</scope>
    <source>
        <strain evidence="3">P08H-3</strain>
    </source>
</reference>
<dbReference type="GO" id="GO:0016491">
    <property type="term" value="F:oxidoreductase activity"/>
    <property type="evidence" value="ECO:0007669"/>
    <property type="project" value="TreeGrafter"/>
</dbReference>
<dbReference type="InterPro" id="IPR000157">
    <property type="entry name" value="TIR_dom"/>
</dbReference>
<comment type="caution">
    <text evidence="3">The sequence shown here is derived from an EMBL/GenBank/DDBJ whole genome shotgun (WGS) entry which is preliminary data.</text>
</comment>
<dbReference type="PANTHER" id="PTHR12697">
    <property type="entry name" value="PBS LYASE HEAT-LIKE PROTEIN"/>
    <property type="match status" value="1"/>
</dbReference>
<gene>
    <name evidence="3" type="ORF">LSH36_150g00036</name>
</gene>
<dbReference type="SMART" id="SM00567">
    <property type="entry name" value="EZ_HEAT"/>
    <property type="match status" value="4"/>
</dbReference>
<feature type="region of interest" description="Disordered" evidence="1">
    <location>
        <begin position="1"/>
        <end position="22"/>
    </location>
</feature>
<dbReference type="Pfam" id="PF13676">
    <property type="entry name" value="TIR_2"/>
    <property type="match status" value="1"/>
</dbReference>
<dbReference type="Pfam" id="PF13646">
    <property type="entry name" value="HEAT_2"/>
    <property type="match status" value="1"/>
</dbReference>
<dbReference type="InterPro" id="IPR004155">
    <property type="entry name" value="PBS_lyase_HEAT"/>
</dbReference>
<feature type="domain" description="TIR" evidence="2">
    <location>
        <begin position="60"/>
        <end position="190"/>
    </location>
</feature>
<dbReference type="PANTHER" id="PTHR12697:SF29">
    <property type="entry name" value="TIR DOMAIN-CONTAINING PROTEIN"/>
    <property type="match status" value="1"/>
</dbReference>
<dbReference type="PROSITE" id="PS50104">
    <property type="entry name" value="TIR"/>
    <property type="match status" value="1"/>
</dbReference>
<dbReference type="InterPro" id="IPR011989">
    <property type="entry name" value="ARM-like"/>
</dbReference>
<evidence type="ECO:0000259" key="2">
    <source>
        <dbReference type="PROSITE" id="PS50104"/>
    </source>
</evidence>
<dbReference type="Pfam" id="PF03130">
    <property type="entry name" value="HEAT_PBS"/>
    <property type="match status" value="1"/>
</dbReference>
<dbReference type="GO" id="GO:0007165">
    <property type="term" value="P:signal transduction"/>
    <property type="evidence" value="ECO:0007669"/>
    <property type="project" value="InterPro"/>
</dbReference>
<proteinExistence type="predicted"/>
<sequence>MGAGASNSRACSRAEKSRYSSQSIVEKLDFDKQINKDKEESKIKKDQSMKELDRKDEHLTQNDVMISYSHVDTGYMKKIKVGLEEAGIKVWVDVTGLKAGVDFLSKIGQAIIDATMFVQLLSPASIRSKYCQDELALAYVSNKPIFPVGLQKPEELFPLMDTGMKLQLARFNWNLFTDMERFSEHLAGLNVKLQTFKEHHTMETSLELDKPPLNKSTGFSDRFKKQYSKSLTVIFSPSDQDWLEGIIYRELVDEEDEEMTVTFEIYLDFCMVDGERQSFWSRIQDQAVESYTMKEVFDMNSSVRVEAIQNLGKFHSKAVVEALLDLLYDQDNNIRAIAAISLAKAGENSPKIVKALMKCLNDKDRLVREGACLALGHLKAQQAVTKILHLWRNDFISSVREAAQVALEQIGGKEANQAMYITKVLSDEIRMLTKD</sequence>
<evidence type="ECO:0000256" key="1">
    <source>
        <dbReference type="SAM" id="MobiDB-lite"/>
    </source>
</evidence>
<dbReference type="AlphaFoldDB" id="A0AAD9JVR4"/>
<dbReference type="Proteomes" id="UP001208570">
    <property type="component" value="Unassembled WGS sequence"/>
</dbReference>
<dbReference type="SUPFAM" id="SSF52200">
    <property type="entry name" value="Toll/Interleukin receptor TIR domain"/>
    <property type="match status" value="1"/>
</dbReference>
<evidence type="ECO:0000313" key="4">
    <source>
        <dbReference type="Proteomes" id="UP001208570"/>
    </source>
</evidence>
<feature type="compositionally biased region" description="Polar residues" evidence="1">
    <location>
        <begin position="1"/>
        <end position="10"/>
    </location>
</feature>
<organism evidence="3 4">
    <name type="scientific">Paralvinella palmiformis</name>
    <dbReference type="NCBI Taxonomy" id="53620"/>
    <lineage>
        <taxon>Eukaryota</taxon>
        <taxon>Metazoa</taxon>
        <taxon>Spiralia</taxon>
        <taxon>Lophotrochozoa</taxon>
        <taxon>Annelida</taxon>
        <taxon>Polychaeta</taxon>
        <taxon>Sedentaria</taxon>
        <taxon>Canalipalpata</taxon>
        <taxon>Terebellida</taxon>
        <taxon>Terebelliformia</taxon>
        <taxon>Alvinellidae</taxon>
        <taxon>Paralvinella</taxon>
    </lineage>
</organism>
<keyword evidence="4" id="KW-1185">Reference proteome</keyword>
<accession>A0AAD9JVR4</accession>
<dbReference type="InterPro" id="IPR035897">
    <property type="entry name" value="Toll_tir_struct_dom_sf"/>
</dbReference>
<protein>
    <recommendedName>
        <fullName evidence="2">TIR domain-containing protein</fullName>
    </recommendedName>
</protein>
<name>A0AAD9JVR4_9ANNE</name>
<dbReference type="Gene3D" id="3.40.50.10140">
    <property type="entry name" value="Toll/interleukin-1 receptor homology (TIR) domain"/>
    <property type="match status" value="1"/>
</dbReference>
<dbReference type="Gene3D" id="1.25.10.10">
    <property type="entry name" value="Leucine-rich Repeat Variant"/>
    <property type="match status" value="1"/>
</dbReference>
<evidence type="ECO:0000313" key="3">
    <source>
        <dbReference type="EMBL" id="KAK2159575.1"/>
    </source>
</evidence>
<dbReference type="SUPFAM" id="SSF48371">
    <property type="entry name" value="ARM repeat"/>
    <property type="match status" value="1"/>
</dbReference>
<feature type="region of interest" description="Disordered" evidence="1">
    <location>
        <begin position="36"/>
        <end position="56"/>
    </location>
</feature>
<dbReference type="InterPro" id="IPR016024">
    <property type="entry name" value="ARM-type_fold"/>
</dbReference>
<dbReference type="EMBL" id="JAODUP010000150">
    <property type="protein sequence ID" value="KAK2159575.1"/>
    <property type="molecule type" value="Genomic_DNA"/>
</dbReference>